<evidence type="ECO:0000313" key="2">
    <source>
        <dbReference type="EMBL" id="ARQ07319.1"/>
    </source>
</evidence>
<dbReference type="KEGG" id="mcak:MCCS_16820"/>
<dbReference type="EMBL" id="CP021059">
    <property type="protein sequence ID" value="ARQ07319.1"/>
    <property type="molecule type" value="Genomic_DNA"/>
</dbReference>
<dbReference type="InterPro" id="IPR000330">
    <property type="entry name" value="SNF2_N"/>
</dbReference>
<evidence type="ECO:0000313" key="3">
    <source>
        <dbReference type="Proteomes" id="UP000194154"/>
    </source>
</evidence>
<name>A0A1W7ACI8_9STAP</name>
<dbReference type="Pfam" id="PF00176">
    <property type="entry name" value="SNF2-rel_dom"/>
    <property type="match status" value="1"/>
</dbReference>
<dbReference type="PROSITE" id="PS51194">
    <property type="entry name" value="HELICASE_CTER"/>
    <property type="match status" value="1"/>
</dbReference>
<dbReference type="OrthoDB" id="9760715at2"/>
<dbReference type="InterPro" id="IPR027417">
    <property type="entry name" value="P-loop_NTPase"/>
</dbReference>
<protein>
    <recommendedName>
        <fullName evidence="1">Helicase C-terminal domain-containing protein</fullName>
    </recommendedName>
</protein>
<accession>A0A1W7ACI8</accession>
<organism evidence="2 3">
    <name type="scientific">Macrococcoides canis</name>
    <dbReference type="NCBI Taxonomy" id="1855823"/>
    <lineage>
        <taxon>Bacteria</taxon>
        <taxon>Bacillati</taxon>
        <taxon>Bacillota</taxon>
        <taxon>Bacilli</taxon>
        <taxon>Bacillales</taxon>
        <taxon>Staphylococcaceae</taxon>
        <taxon>Macrococcoides</taxon>
    </lineage>
</organism>
<dbReference type="AlphaFoldDB" id="A0A1W7ACI8"/>
<dbReference type="STRING" id="1855823.MCCS_16820"/>
<reference evidence="2 3" key="1">
    <citation type="journal article" date="2017" name="Int. J. Syst. Evol. Microbiol.">
        <title>Macrococcus canis sp. nov., a skin bacterium associated with infections in dogs.</title>
        <authorList>
            <person name="Gobeli Brawand S."/>
            <person name="Cotting K."/>
            <person name="Gomez-Sanz E."/>
            <person name="Collaud A."/>
            <person name="Thomann A."/>
            <person name="Brodard I."/>
            <person name="Rodriguez-Campos S."/>
            <person name="Strauss C."/>
            <person name="Perreten V."/>
        </authorList>
    </citation>
    <scope>NUCLEOTIDE SEQUENCE [LARGE SCALE GENOMIC DNA]</scope>
    <source>
        <strain evidence="2 3">KM45013</strain>
    </source>
</reference>
<dbReference type="Pfam" id="PF00271">
    <property type="entry name" value="Helicase_C"/>
    <property type="match status" value="1"/>
</dbReference>
<keyword evidence="3" id="KW-1185">Reference proteome</keyword>
<gene>
    <name evidence="2" type="ORF">MCCS_16820</name>
</gene>
<proteinExistence type="predicted"/>
<dbReference type="GO" id="GO:0005524">
    <property type="term" value="F:ATP binding"/>
    <property type="evidence" value="ECO:0007669"/>
    <property type="project" value="InterPro"/>
</dbReference>
<dbReference type="PANTHER" id="PTHR10799">
    <property type="entry name" value="SNF2/RAD54 HELICASE FAMILY"/>
    <property type="match status" value="1"/>
</dbReference>
<dbReference type="InterPro" id="IPR001650">
    <property type="entry name" value="Helicase_C-like"/>
</dbReference>
<dbReference type="Gene3D" id="3.40.50.300">
    <property type="entry name" value="P-loop containing nucleotide triphosphate hydrolases"/>
    <property type="match status" value="2"/>
</dbReference>
<evidence type="ECO:0000259" key="1">
    <source>
        <dbReference type="PROSITE" id="PS51194"/>
    </source>
</evidence>
<feature type="domain" description="Helicase C-terminal" evidence="1">
    <location>
        <begin position="279"/>
        <end position="427"/>
    </location>
</feature>
<dbReference type="SUPFAM" id="SSF52540">
    <property type="entry name" value="P-loop containing nucleoside triphosphate hydrolases"/>
    <property type="match status" value="2"/>
</dbReference>
<sequence>MKLNSNLLETVSSKLILKPTQAEVIKEANKNVLYALGTSSGKTLISLHHYMKHNEGEPLLIVAPPVKILEGGWDREIKFVEERYDITIDYVTLSYGKLRQKDVWQEYKNMYVIFDECQAIKNPTSNTGKFARKLIDHSTGWCMLSATPMSNGWGDSMNYFIINGYVKNKTQFERDYAIKEMKRKGNGQQYPVITGYIKQDVLKQWFNSFTVERPTDYFHDLPEIQFEQVHLPMSKTYKTVMKDRVLKTKDDKGNEEIILFDTQPKLQAGLRYHTNQAKKLEWLEMLLDGTDENVLVFYHFTKEKDDIKALAEKLGKTIFEVSGQEKSIPDHETWDDLKNSITIVQYQAGGSGIELQYNSLCVIYTPTYSYQDYVQALGRAQRVGMKKRLTVYQLKTKGTVEMNVYQALEDKKDFTEQLFNEFIEGET</sequence>
<dbReference type="Proteomes" id="UP000194154">
    <property type="component" value="Chromosome"/>
</dbReference>